<dbReference type="PANTHER" id="PTHR33294:SF3">
    <property type="entry name" value="AWPM-19-LIKE FAMILY PROTEIN"/>
    <property type="match status" value="1"/>
</dbReference>
<proteinExistence type="predicted"/>
<keyword evidence="1" id="KW-0812">Transmembrane</keyword>
<gene>
    <name evidence="2" type="ORF">O6P43_003456</name>
</gene>
<keyword evidence="1" id="KW-1133">Transmembrane helix</keyword>
<evidence type="ECO:0000256" key="1">
    <source>
        <dbReference type="SAM" id="Phobius"/>
    </source>
</evidence>
<dbReference type="InterPro" id="IPR008390">
    <property type="entry name" value="AWPM-19"/>
</dbReference>
<evidence type="ECO:0000313" key="2">
    <source>
        <dbReference type="EMBL" id="KAJ7980146.1"/>
    </source>
</evidence>
<name>A0AAD7QFZ1_QUISA</name>
<keyword evidence="1" id="KW-0472">Membrane</keyword>
<sequence>MASGGSRSVAYILLILNLILYFIVIAIAAWATNHGIERTHETVSVLSVPARIFPIYFPLGNMATGMFIIFSLIAGVVGFTTSVTGLHNVFEWNAPNLHAAATSSLTTWALTLLAMGFACKEIELGWTDSTLRTLETITIIVTATQLLCTGVIHVGVSEVVPRSSYG</sequence>
<reference evidence="2" key="1">
    <citation type="journal article" date="2023" name="Science">
        <title>Elucidation of the pathway for biosynthesis of saponin adjuvants from the soapbark tree.</title>
        <authorList>
            <person name="Reed J."/>
            <person name="Orme A."/>
            <person name="El-Demerdash A."/>
            <person name="Owen C."/>
            <person name="Martin L.B.B."/>
            <person name="Misra R.C."/>
            <person name="Kikuchi S."/>
            <person name="Rejzek M."/>
            <person name="Martin A.C."/>
            <person name="Harkess A."/>
            <person name="Leebens-Mack J."/>
            <person name="Louveau T."/>
            <person name="Stephenson M.J."/>
            <person name="Osbourn A."/>
        </authorList>
    </citation>
    <scope>NUCLEOTIDE SEQUENCE</scope>
    <source>
        <strain evidence="2">S10</strain>
    </source>
</reference>
<dbReference type="Pfam" id="PF05512">
    <property type="entry name" value="AWPM-19"/>
    <property type="match status" value="1"/>
</dbReference>
<accession>A0AAD7QFZ1</accession>
<dbReference type="Proteomes" id="UP001163823">
    <property type="component" value="Chromosome 2"/>
</dbReference>
<comment type="caution">
    <text evidence="2">The sequence shown here is derived from an EMBL/GenBank/DDBJ whole genome shotgun (WGS) entry which is preliminary data.</text>
</comment>
<dbReference type="AlphaFoldDB" id="A0AAD7QFZ1"/>
<feature type="transmembrane region" description="Helical" evidence="1">
    <location>
        <begin position="137"/>
        <end position="156"/>
    </location>
</feature>
<protein>
    <submittedName>
        <fullName evidence="2">AWPM-19-like family protein</fullName>
    </submittedName>
</protein>
<feature type="transmembrane region" description="Helical" evidence="1">
    <location>
        <begin position="97"/>
        <end position="117"/>
    </location>
</feature>
<dbReference type="KEGG" id="qsa:O6P43_003456"/>
<dbReference type="PANTHER" id="PTHR33294">
    <property type="entry name" value="AWPM-19-LIKE FAMILY PROTEIN"/>
    <property type="match status" value="1"/>
</dbReference>
<organism evidence="2 3">
    <name type="scientific">Quillaja saponaria</name>
    <name type="common">Soap bark tree</name>
    <dbReference type="NCBI Taxonomy" id="32244"/>
    <lineage>
        <taxon>Eukaryota</taxon>
        <taxon>Viridiplantae</taxon>
        <taxon>Streptophyta</taxon>
        <taxon>Embryophyta</taxon>
        <taxon>Tracheophyta</taxon>
        <taxon>Spermatophyta</taxon>
        <taxon>Magnoliopsida</taxon>
        <taxon>eudicotyledons</taxon>
        <taxon>Gunneridae</taxon>
        <taxon>Pentapetalae</taxon>
        <taxon>rosids</taxon>
        <taxon>fabids</taxon>
        <taxon>Fabales</taxon>
        <taxon>Quillajaceae</taxon>
        <taxon>Quillaja</taxon>
    </lineage>
</organism>
<dbReference type="EMBL" id="JARAOO010000002">
    <property type="protein sequence ID" value="KAJ7980146.1"/>
    <property type="molecule type" value="Genomic_DNA"/>
</dbReference>
<feature type="transmembrane region" description="Helical" evidence="1">
    <location>
        <begin position="12"/>
        <end position="32"/>
    </location>
</feature>
<evidence type="ECO:0000313" key="3">
    <source>
        <dbReference type="Proteomes" id="UP001163823"/>
    </source>
</evidence>
<keyword evidence="3" id="KW-1185">Reference proteome</keyword>